<keyword evidence="1" id="KW-0472">Membrane</keyword>
<evidence type="ECO:0008006" key="3">
    <source>
        <dbReference type="Google" id="ProtNLM"/>
    </source>
</evidence>
<accession>A0A2N9G5Y8</accession>
<gene>
    <name evidence="2" type="ORF">FSB_LOCUS22805</name>
</gene>
<keyword evidence="1" id="KW-1133">Transmembrane helix</keyword>
<keyword evidence="1" id="KW-0812">Transmembrane</keyword>
<dbReference type="EMBL" id="OIVN01001524">
    <property type="protein sequence ID" value="SPC94923.1"/>
    <property type="molecule type" value="Genomic_DNA"/>
</dbReference>
<dbReference type="AlphaFoldDB" id="A0A2N9G5Y8"/>
<organism evidence="2">
    <name type="scientific">Fagus sylvatica</name>
    <name type="common">Beechnut</name>
    <dbReference type="NCBI Taxonomy" id="28930"/>
    <lineage>
        <taxon>Eukaryota</taxon>
        <taxon>Viridiplantae</taxon>
        <taxon>Streptophyta</taxon>
        <taxon>Embryophyta</taxon>
        <taxon>Tracheophyta</taxon>
        <taxon>Spermatophyta</taxon>
        <taxon>Magnoliopsida</taxon>
        <taxon>eudicotyledons</taxon>
        <taxon>Gunneridae</taxon>
        <taxon>Pentapetalae</taxon>
        <taxon>rosids</taxon>
        <taxon>fabids</taxon>
        <taxon>Fagales</taxon>
        <taxon>Fagaceae</taxon>
        <taxon>Fagus</taxon>
    </lineage>
</organism>
<name>A0A2N9G5Y8_FAGSY</name>
<reference evidence="2" key="1">
    <citation type="submission" date="2018-02" db="EMBL/GenBank/DDBJ databases">
        <authorList>
            <person name="Cohen D.B."/>
            <person name="Kent A.D."/>
        </authorList>
    </citation>
    <scope>NUCLEOTIDE SEQUENCE</scope>
</reference>
<sequence>MAGTSASSVPHVLRSSKVLELSRTNRWIGAPFSVRISTKPNGSPTTCCANALRTEGPSCIFVGPVETASKETLEALYLQARDAYYSGKPLIVDDMFDRVELKLRWYGSKSVVKYPRCSLRRQSTYADAEAITHPVDGKLVLDNLMIRQEDISQAFALVSVWVLILAFGSSACLVPIIYTVGLAYQDAFGSGFSYGNQASTLGFLAMANGILFMALGFVIGYPIASASVKVLQGLWRNDLVALKGACPNCGEEVFAFVKADQSSNSPHRADCHVCECLLEFRTKVERTVSRLGRGWVYGRIYLVSRRGRNRGQKWV</sequence>
<dbReference type="GO" id="GO:0009535">
    <property type="term" value="C:chloroplast thylakoid membrane"/>
    <property type="evidence" value="ECO:0007669"/>
    <property type="project" value="InterPro"/>
</dbReference>
<dbReference type="GO" id="GO:0016730">
    <property type="term" value="F:oxidoreductase activity, acting on iron-sulfur proteins as donors"/>
    <property type="evidence" value="ECO:0007669"/>
    <property type="project" value="InterPro"/>
</dbReference>
<feature type="transmembrane region" description="Helical" evidence="1">
    <location>
        <begin position="201"/>
        <end position="224"/>
    </location>
</feature>
<protein>
    <recommendedName>
        <fullName evidence="3">PGR5-like protein 1A, chloroplastic</fullName>
    </recommendedName>
</protein>
<dbReference type="PANTHER" id="PTHR31032:SF2">
    <property type="entry name" value="PGR5-LIKE A PROTEIN"/>
    <property type="match status" value="1"/>
</dbReference>
<proteinExistence type="predicted"/>
<evidence type="ECO:0000313" key="2">
    <source>
        <dbReference type="EMBL" id="SPC94923.1"/>
    </source>
</evidence>
<dbReference type="GO" id="GO:0009773">
    <property type="term" value="P:photosynthetic electron transport in photosystem I"/>
    <property type="evidence" value="ECO:0007669"/>
    <property type="project" value="InterPro"/>
</dbReference>
<dbReference type="PANTHER" id="PTHR31032">
    <property type="entry name" value="PGR5-LIKE PROTEIN 1B, CHLOROPLASTIC"/>
    <property type="match status" value="1"/>
</dbReference>
<dbReference type="InterPro" id="IPR039987">
    <property type="entry name" value="PGRL1"/>
</dbReference>
<feature type="transmembrane region" description="Helical" evidence="1">
    <location>
        <begin position="154"/>
        <end position="181"/>
    </location>
</feature>
<evidence type="ECO:0000256" key="1">
    <source>
        <dbReference type="SAM" id="Phobius"/>
    </source>
</evidence>